<reference evidence="1" key="1">
    <citation type="submission" date="2020-04" db="EMBL/GenBank/DDBJ databases">
        <authorList>
            <person name="Zhang T."/>
        </authorList>
    </citation>
    <scope>NUCLEOTIDE SEQUENCE</scope>
    <source>
        <strain evidence="1">HKST-UBA02</strain>
    </source>
</reference>
<name>A0A956SGM1_UNCEI</name>
<evidence type="ECO:0000313" key="2">
    <source>
        <dbReference type="Proteomes" id="UP000739538"/>
    </source>
</evidence>
<dbReference type="Gene3D" id="3.40.50.150">
    <property type="entry name" value="Vaccinia Virus protein VP39"/>
    <property type="match status" value="1"/>
</dbReference>
<dbReference type="GO" id="GO:0032259">
    <property type="term" value="P:methylation"/>
    <property type="evidence" value="ECO:0007669"/>
    <property type="project" value="UniProtKB-KW"/>
</dbReference>
<gene>
    <name evidence="1" type="ORF">KDA27_29100</name>
</gene>
<feature type="non-terminal residue" evidence="1">
    <location>
        <position position="181"/>
    </location>
</feature>
<keyword evidence="1" id="KW-0808">Transferase</keyword>
<protein>
    <submittedName>
        <fullName evidence="1">Class I SAM-dependent methyltransferase</fullName>
    </submittedName>
</protein>
<organism evidence="1 2">
    <name type="scientific">Eiseniibacteriota bacterium</name>
    <dbReference type="NCBI Taxonomy" id="2212470"/>
    <lineage>
        <taxon>Bacteria</taxon>
        <taxon>Candidatus Eiseniibacteriota</taxon>
    </lineage>
</organism>
<sequence>LYDAPDDTLEQAENRALEATVAHAGLQDGQAILELGCGWGSLSLFMAERFPAVRIVSVSNSASQRRHIEDRARRLGLSNLDVITANMVDFNISGQFDRIVSVEMFEHMSNWRALLERSRNWLKPSGKLFLHVFSHVNRSYRFDPADRSDWIAQHFFTGGVMPSHDLVRHFGDLYQVEEEWR</sequence>
<dbReference type="GO" id="GO:0008168">
    <property type="term" value="F:methyltransferase activity"/>
    <property type="evidence" value="ECO:0007669"/>
    <property type="project" value="UniProtKB-KW"/>
</dbReference>
<evidence type="ECO:0000313" key="1">
    <source>
        <dbReference type="EMBL" id="MCA9759890.1"/>
    </source>
</evidence>
<dbReference type="Proteomes" id="UP000739538">
    <property type="component" value="Unassembled WGS sequence"/>
</dbReference>
<dbReference type="CDD" id="cd02440">
    <property type="entry name" value="AdoMet_MTases"/>
    <property type="match status" value="1"/>
</dbReference>
<dbReference type="PANTHER" id="PTHR43832:SF1">
    <property type="entry name" value="S-ADENOSYL-L-METHIONINE-DEPENDENT METHYLTRANSFERASES SUPERFAMILY PROTEIN"/>
    <property type="match status" value="1"/>
</dbReference>
<dbReference type="Pfam" id="PF02353">
    <property type="entry name" value="CMAS"/>
    <property type="match status" value="1"/>
</dbReference>
<dbReference type="SUPFAM" id="SSF53335">
    <property type="entry name" value="S-adenosyl-L-methionine-dependent methyltransferases"/>
    <property type="match status" value="1"/>
</dbReference>
<dbReference type="AlphaFoldDB" id="A0A956SGM1"/>
<dbReference type="PANTHER" id="PTHR43832">
    <property type="match status" value="1"/>
</dbReference>
<dbReference type="InterPro" id="IPR029063">
    <property type="entry name" value="SAM-dependent_MTases_sf"/>
</dbReference>
<reference evidence="1" key="2">
    <citation type="journal article" date="2021" name="Microbiome">
        <title>Successional dynamics and alternative stable states in a saline activated sludge microbial community over 9 years.</title>
        <authorList>
            <person name="Wang Y."/>
            <person name="Ye J."/>
            <person name="Ju F."/>
            <person name="Liu L."/>
            <person name="Boyd J.A."/>
            <person name="Deng Y."/>
            <person name="Parks D.H."/>
            <person name="Jiang X."/>
            <person name="Yin X."/>
            <person name="Woodcroft B.J."/>
            <person name="Tyson G.W."/>
            <person name="Hugenholtz P."/>
            <person name="Polz M.F."/>
            <person name="Zhang T."/>
        </authorList>
    </citation>
    <scope>NUCLEOTIDE SEQUENCE</scope>
    <source>
        <strain evidence="1">HKST-UBA02</strain>
    </source>
</reference>
<feature type="non-terminal residue" evidence="1">
    <location>
        <position position="1"/>
    </location>
</feature>
<proteinExistence type="predicted"/>
<dbReference type="EMBL" id="JAGQHS010000593">
    <property type="protein sequence ID" value="MCA9759890.1"/>
    <property type="molecule type" value="Genomic_DNA"/>
</dbReference>
<keyword evidence="1" id="KW-0489">Methyltransferase</keyword>
<comment type="caution">
    <text evidence="1">The sequence shown here is derived from an EMBL/GenBank/DDBJ whole genome shotgun (WGS) entry which is preliminary data.</text>
</comment>
<accession>A0A956SGM1</accession>